<dbReference type="Pfam" id="PF16156">
    <property type="entry name" value="DUF4864"/>
    <property type="match status" value="1"/>
</dbReference>
<dbReference type="PANTHER" id="PTHR35716">
    <property type="entry name" value="OS05G0574700 PROTEIN-RELATED"/>
    <property type="match status" value="1"/>
</dbReference>
<reference evidence="1" key="1">
    <citation type="submission" date="2018-05" db="EMBL/GenBank/DDBJ databases">
        <authorList>
            <person name="Lanie J.A."/>
            <person name="Ng W.-L."/>
            <person name="Kazmierczak K.M."/>
            <person name="Andrzejewski T.M."/>
            <person name="Davidsen T.M."/>
            <person name="Wayne K.J."/>
            <person name="Tettelin H."/>
            <person name="Glass J.I."/>
            <person name="Rusch D."/>
            <person name="Podicherti R."/>
            <person name="Tsui H.-C.T."/>
            <person name="Winkler M.E."/>
        </authorList>
    </citation>
    <scope>NUCLEOTIDE SEQUENCE</scope>
</reference>
<evidence type="ECO:0008006" key="2">
    <source>
        <dbReference type="Google" id="ProtNLM"/>
    </source>
</evidence>
<sequence length="152" mass="17697">MFKRTIAIAYLIILPFYVWAISDLDNAYPQPTLKPNEVVRLQLLAMQKNDVSDHGIEITFRFASPSNKTQTGPLKRFIRLVKNPSYRHLLNHHSVNFLDLTIKENIAIQDVIITTTTGRRIGYRFRLSLQKSIEYLDCWMTDAVMPFEILEV</sequence>
<organism evidence="1">
    <name type="scientific">marine metagenome</name>
    <dbReference type="NCBI Taxonomy" id="408172"/>
    <lineage>
        <taxon>unclassified sequences</taxon>
        <taxon>metagenomes</taxon>
        <taxon>ecological metagenomes</taxon>
    </lineage>
</organism>
<accession>A0A381SHQ8</accession>
<name>A0A381SHQ8_9ZZZZ</name>
<dbReference type="EMBL" id="UINC01002833">
    <property type="protein sequence ID" value="SVA00753.1"/>
    <property type="molecule type" value="Genomic_DNA"/>
</dbReference>
<dbReference type="AlphaFoldDB" id="A0A381SHQ8"/>
<evidence type="ECO:0000313" key="1">
    <source>
        <dbReference type="EMBL" id="SVA00753.1"/>
    </source>
</evidence>
<proteinExistence type="predicted"/>
<gene>
    <name evidence="1" type="ORF">METZ01_LOCUS53607</name>
</gene>
<dbReference type="InterPro" id="IPR032347">
    <property type="entry name" value="DUF4864"/>
</dbReference>
<protein>
    <recommendedName>
        <fullName evidence="2">DUF4864 domain-containing protein</fullName>
    </recommendedName>
</protein>